<dbReference type="CDD" id="cd06170">
    <property type="entry name" value="LuxR_C_like"/>
    <property type="match status" value="1"/>
</dbReference>
<evidence type="ECO:0000313" key="6">
    <source>
        <dbReference type="EMBL" id="MBB5598797.1"/>
    </source>
</evidence>
<dbReference type="PROSITE" id="PS50043">
    <property type="entry name" value="HTH_LUXR_2"/>
    <property type="match status" value="1"/>
</dbReference>
<dbReference type="Pfam" id="PF00196">
    <property type="entry name" value="GerE"/>
    <property type="match status" value="1"/>
</dbReference>
<dbReference type="CDD" id="cd17535">
    <property type="entry name" value="REC_NarL-like"/>
    <property type="match status" value="1"/>
</dbReference>
<dbReference type="PANTHER" id="PTHR43214:SF43">
    <property type="entry name" value="TWO-COMPONENT RESPONSE REGULATOR"/>
    <property type="match status" value="1"/>
</dbReference>
<dbReference type="SMART" id="SM00421">
    <property type="entry name" value="HTH_LUXR"/>
    <property type="match status" value="1"/>
</dbReference>
<dbReference type="Pfam" id="PF00072">
    <property type="entry name" value="Response_reg"/>
    <property type="match status" value="1"/>
</dbReference>
<dbReference type="InterPro" id="IPR039420">
    <property type="entry name" value="WalR-like"/>
</dbReference>
<dbReference type="RefSeq" id="WP_183643027.1">
    <property type="nucleotide sequence ID" value="NZ_JACHBL010000001.1"/>
</dbReference>
<organism evidence="6 7">
    <name type="scientific">Neomicrococcus lactis</name>
    <dbReference type="NCBI Taxonomy" id="732241"/>
    <lineage>
        <taxon>Bacteria</taxon>
        <taxon>Bacillati</taxon>
        <taxon>Actinomycetota</taxon>
        <taxon>Actinomycetes</taxon>
        <taxon>Micrococcales</taxon>
        <taxon>Micrococcaceae</taxon>
        <taxon>Neomicrococcus</taxon>
    </lineage>
</organism>
<keyword evidence="2 6" id="KW-0238">DNA-binding</keyword>
<accession>A0A7W8YCE1</accession>
<feature type="domain" description="HTH luxR-type" evidence="4">
    <location>
        <begin position="150"/>
        <end position="215"/>
    </location>
</feature>
<dbReference type="PROSITE" id="PS50110">
    <property type="entry name" value="RESPONSE_REGULATORY"/>
    <property type="match status" value="1"/>
</dbReference>
<dbReference type="InterPro" id="IPR058245">
    <property type="entry name" value="NreC/VraR/RcsB-like_REC"/>
</dbReference>
<dbReference type="InterPro" id="IPR000792">
    <property type="entry name" value="Tscrpt_reg_LuxR_C"/>
</dbReference>
<dbReference type="Gene3D" id="3.40.50.2300">
    <property type="match status" value="1"/>
</dbReference>
<dbReference type="SMART" id="SM00448">
    <property type="entry name" value="REC"/>
    <property type="match status" value="1"/>
</dbReference>
<evidence type="ECO:0000313" key="7">
    <source>
        <dbReference type="Proteomes" id="UP000523863"/>
    </source>
</evidence>
<gene>
    <name evidence="6" type="ORF">BKA12_001877</name>
</gene>
<dbReference type="InterPro" id="IPR001789">
    <property type="entry name" value="Sig_transdc_resp-reg_receiver"/>
</dbReference>
<dbReference type="SUPFAM" id="SSF52172">
    <property type="entry name" value="CheY-like"/>
    <property type="match status" value="1"/>
</dbReference>
<sequence length="221" mass="24350">MNNPRSVRVFIVDDHAIVRRGISSYLDVVDDVEPVGEASDGIEALEKLAELDTFRHLPDIVLLDLMMPRMDGAETLKAIREKYPHLKVVVLTSFADPERMNTMMRLGAAGYLLKDAGPQEVAAAMQAALKEEMYIDTAMTKKLTQLMNSPVSGLSTLTSRERTVLGLVGEGQSNRQIAQELFISERTARTHVSNILHKLDLQSRTQAALLAAEAGLLPPRS</sequence>
<dbReference type="InterPro" id="IPR016032">
    <property type="entry name" value="Sig_transdc_resp-reg_C-effctor"/>
</dbReference>
<dbReference type="PANTHER" id="PTHR43214">
    <property type="entry name" value="TWO-COMPONENT RESPONSE REGULATOR"/>
    <property type="match status" value="1"/>
</dbReference>
<evidence type="ECO:0000259" key="4">
    <source>
        <dbReference type="PROSITE" id="PS50043"/>
    </source>
</evidence>
<dbReference type="GO" id="GO:0000160">
    <property type="term" value="P:phosphorelay signal transduction system"/>
    <property type="evidence" value="ECO:0007669"/>
    <property type="project" value="InterPro"/>
</dbReference>
<evidence type="ECO:0000259" key="5">
    <source>
        <dbReference type="PROSITE" id="PS50110"/>
    </source>
</evidence>
<evidence type="ECO:0000256" key="2">
    <source>
        <dbReference type="ARBA" id="ARBA00023125"/>
    </source>
</evidence>
<evidence type="ECO:0000256" key="3">
    <source>
        <dbReference type="PROSITE-ProRule" id="PRU00169"/>
    </source>
</evidence>
<feature type="modified residue" description="4-aspartylphosphate" evidence="3">
    <location>
        <position position="64"/>
    </location>
</feature>
<dbReference type="SUPFAM" id="SSF46894">
    <property type="entry name" value="C-terminal effector domain of the bipartite response regulators"/>
    <property type="match status" value="1"/>
</dbReference>
<dbReference type="GO" id="GO:0006355">
    <property type="term" value="P:regulation of DNA-templated transcription"/>
    <property type="evidence" value="ECO:0007669"/>
    <property type="project" value="InterPro"/>
</dbReference>
<feature type="domain" description="Response regulatory" evidence="5">
    <location>
        <begin position="8"/>
        <end position="129"/>
    </location>
</feature>
<dbReference type="AlphaFoldDB" id="A0A7W8YCE1"/>
<keyword evidence="1 3" id="KW-0597">Phosphoprotein</keyword>
<keyword evidence="7" id="KW-1185">Reference proteome</keyword>
<dbReference type="InterPro" id="IPR011006">
    <property type="entry name" value="CheY-like_superfamily"/>
</dbReference>
<dbReference type="PRINTS" id="PR00038">
    <property type="entry name" value="HTHLUXR"/>
</dbReference>
<evidence type="ECO:0000256" key="1">
    <source>
        <dbReference type="ARBA" id="ARBA00022553"/>
    </source>
</evidence>
<proteinExistence type="predicted"/>
<name>A0A7W8YCE1_9MICC</name>
<protein>
    <submittedName>
        <fullName evidence="6">DNA-binding NarL/FixJ family response regulator</fullName>
    </submittedName>
</protein>
<dbReference type="Proteomes" id="UP000523863">
    <property type="component" value="Unassembled WGS sequence"/>
</dbReference>
<dbReference type="EMBL" id="JACHBL010000001">
    <property type="protein sequence ID" value="MBB5598797.1"/>
    <property type="molecule type" value="Genomic_DNA"/>
</dbReference>
<reference evidence="6 7" key="1">
    <citation type="submission" date="2020-08" db="EMBL/GenBank/DDBJ databases">
        <title>Sequencing the genomes of 1000 actinobacteria strains.</title>
        <authorList>
            <person name="Klenk H.-P."/>
        </authorList>
    </citation>
    <scope>NUCLEOTIDE SEQUENCE [LARGE SCALE GENOMIC DNA]</scope>
    <source>
        <strain evidence="6 7">DSM 23694</strain>
    </source>
</reference>
<comment type="caution">
    <text evidence="6">The sequence shown here is derived from an EMBL/GenBank/DDBJ whole genome shotgun (WGS) entry which is preliminary data.</text>
</comment>
<dbReference type="GO" id="GO:0003677">
    <property type="term" value="F:DNA binding"/>
    <property type="evidence" value="ECO:0007669"/>
    <property type="project" value="UniProtKB-KW"/>
</dbReference>